<dbReference type="InterPro" id="IPR021400">
    <property type="entry name" value="DUF3039"/>
</dbReference>
<evidence type="ECO:0008006" key="2">
    <source>
        <dbReference type="Google" id="ProtNLM"/>
    </source>
</evidence>
<reference evidence="1" key="1">
    <citation type="submission" date="2018-05" db="EMBL/GenBank/DDBJ databases">
        <authorList>
            <person name="Lanie J.A."/>
            <person name="Ng W.-L."/>
            <person name="Kazmierczak K.M."/>
            <person name="Andrzejewski T.M."/>
            <person name="Davidsen T.M."/>
            <person name="Wayne K.J."/>
            <person name="Tettelin H."/>
            <person name="Glass J.I."/>
            <person name="Rusch D."/>
            <person name="Podicherti R."/>
            <person name="Tsui H.-C.T."/>
            <person name="Winkler M.E."/>
        </authorList>
    </citation>
    <scope>NUCLEOTIDE SEQUENCE</scope>
</reference>
<name>A0A383D9D0_9ZZZZ</name>
<accession>A0A383D9D0</accession>
<proteinExistence type="predicted"/>
<evidence type="ECO:0000313" key="1">
    <source>
        <dbReference type="EMBL" id="SVE40933.1"/>
    </source>
</evidence>
<dbReference type="Pfam" id="PF11238">
    <property type="entry name" value="DUF3039"/>
    <property type="match status" value="1"/>
</dbReference>
<sequence>MESTEVIQEIDSEISLDEGDHDRFSHYARKADIVESAVTGKPIVALCGKVWVPDRNPDRFPLCPRCKDLYEQKKSKENK</sequence>
<organism evidence="1">
    <name type="scientific">marine metagenome</name>
    <dbReference type="NCBI Taxonomy" id="408172"/>
    <lineage>
        <taxon>unclassified sequences</taxon>
        <taxon>metagenomes</taxon>
        <taxon>ecological metagenomes</taxon>
    </lineage>
</organism>
<dbReference type="EMBL" id="UINC01215306">
    <property type="protein sequence ID" value="SVE40933.1"/>
    <property type="molecule type" value="Genomic_DNA"/>
</dbReference>
<dbReference type="AlphaFoldDB" id="A0A383D9D0"/>
<protein>
    <recommendedName>
        <fullName evidence="2">DUF3039 domain-containing protein</fullName>
    </recommendedName>
</protein>
<gene>
    <name evidence="1" type="ORF">METZ01_LOCUS493787</name>
</gene>